<evidence type="ECO:0000313" key="2">
    <source>
        <dbReference type="Proteomes" id="UP000251205"/>
    </source>
</evidence>
<dbReference type="AlphaFoldDB" id="A0A329YDH4"/>
<accession>A0A329YDH4</accession>
<organism evidence="1 2">
    <name type="scientific">Rhizobium tropici</name>
    <dbReference type="NCBI Taxonomy" id="398"/>
    <lineage>
        <taxon>Bacteria</taxon>
        <taxon>Pseudomonadati</taxon>
        <taxon>Pseudomonadota</taxon>
        <taxon>Alphaproteobacteria</taxon>
        <taxon>Hyphomicrobiales</taxon>
        <taxon>Rhizobiaceae</taxon>
        <taxon>Rhizobium/Agrobacterium group</taxon>
        <taxon>Rhizobium</taxon>
    </lineage>
</organism>
<proteinExistence type="predicted"/>
<comment type="caution">
    <text evidence="1">The sequence shown here is derived from an EMBL/GenBank/DDBJ whole genome shotgun (WGS) entry which is preliminary data.</text>
</comment>
<dbReference type="Proteomes" id="UP000251205">
    <property type="component" value="Unassembled WGS sequence"/>
</dbReference>
<dbReference type="EMBL" id="QMKK01000030">
    <property type="protein sequence ID" value="RAX41253.1"/>
    <property type="molecule type" value="Genomic_DNA"/>
</dbReference>
<reference evidence="1 2" key="1">
    <citation type="submission" date="2018-06" db="EMBL/GenBank/DDBJ databases">
        <title>Whole Genome Sequence of an efficient microsymbiont, Rhizobium tropici.</title>
        <authorList>
            <person name="Srinivasan R."/>
            <person name="Singh H.V."/>
            <person name="Srivastava R."/>
            <person name="Kumari B."/>
            <person name="Radhakrishna A."/>
        </authorList>
    </citation>
    <scope>NUCLEOTIDE SEQUENCE [LARGE SCALE GENOMIC DNA]</scope>
    <source>
        <strain evidence="1 2">IGFRI Rhizo-19</strain>
    </source>
</reference>
<protein>
    <submittedName>
        <fullName evidence="1">Uncharacterized protein</fullName>
    </submittedName>
</protein>
<name>A0A329YDH4_RHITR</name>
<evidence type="ECO:0000313" key="1">
    <source>
        <dbReference type="EMBL" id="RAX41253.1"/>
    </source>
</evidence>
<gene>
    <name evidence="1" type="ORF">DQ393_11845</name>
</gene>
<sequence length="85" mass="9503">MDFTAKRLPVADPVADAREPTANAIAYQATLDVWDITEPLLNRRQAAGLYKSASRPIGNRVYGFPRTIETNHAWMNKIVSCINDN</sequence>